<keyword evidence="8" id="KW-1185">Reference proteome</keyword>
<evidence type="ECO:0000313" key="6">
    <source>
        <dbReference type="EMBL" id="TWU01440.1"/>
    </source>
</evidence>
<evidence type="ECO:0000313" key="7">
    <source>
        <dbReference type="EMBL" id="TWU01443.1"/>
    </source>
</evidence>
<name>A0A5C6A6K2_9BACT</name>
<sequence length="49" mass="5557">MTTQAIGTVVMPLRKRRTAMILSRMTTDTYLLVPFGPSTTAWVEYYALC</sequence>
<reference evidence="3 8" key="1">
    <citation type="submission" date="2019-02" db="EMBL/GenBank/DDBJ databases">
        <title>Deep-cultivation of Planctomycetes and their phenomic and genomic characterization uncovers novel biology.</title>
        <authorList>
            <person name="Wiegand S."/>
            <person name="Jogler M."/>
            <person name="Boedeker C."/>
            <person name="Pinto D."/>
            <person name="Vollmers J."/>
            <person name="Rivas-Marin E."/>
            <person name="Kohn T."/>
            <person name="Peeters S.H."/>
            <person name="Heuer A."/>
            <person name="Rast P."/>
            <person name="Oberbeckmann S."/>
            <person name="Bunk B."/>
            <person name="Jeske O."/>
            <person name="Meyerdierks A."/>
            <person name="Storesund J.E."/>
            <person name="Kallscheuer N."/>
            <person name="Luecker S."/>
            <person name="Lage O.M."/>
            <person name="Pohl T."/>
            <person name="Merkel B.J."/>
            <person name="Hornburger P."/>
            <person name="Mueller R.-W."/>
            <person name="Bruemmer F."/>
            <person name="Labrenz M."/>
            <person name="Spormann A.M."/>
            <person name="Op Den Camp H."/>
            <person name="Overmann J."/>
            <person name="Amann R."/>
            <person name="Jetten M.S.M."/>
            <person name="Mascher T."/>
            <person name="Medema M.H."/>
            <person name="Devos D.P."/>
            <person name="Kaster A.-K."/>
            <person name="Ovreas L."/>
            <person name="Rohde M."/>
            <person name="Galperin M.Y."/>
            <person name="Jogler C."/>
        </authorList>
    </citation>
    <scope>NUCLEOTIDE SEQUENCE [LARGE SCALE GENOMIC DNA]</scope>
    <source>
        <strain evidence="3 8">Pla100</strain>
    </source>
</reference>
<protein>
    <submittedName>
        <fullName evidence="3">Uncharacterized protein</fullName>
    </submittedName>
</protein>
<dbReference type="EMBL" id="SJPM01000009">
    <property type="protein sequence ID" value="TWT93488.1"/>
    <property type="molecule type" value="Genomic_DNA"/>
</dbReference>
<dbReference type="EMBL" id="SJPM01000007">
    <property type="protein sequence ID" value="TWT94908.1"/>
    <property type="molecule type" value="Genomic_DNA"/>
</dbReference>
<dbReference type="EMBL" id="SJPM01000002">
    <property type="protein sequence ID" value="TWU01440.1"/>
    <property type="molecule type" value="Genomic_DNA"/>
</dbReference>
<evidence type="ECO:0000313" key="5">
    <source>
        <dbReference type="EMBL" id="TWT94936.1"/>
    </source>
</evidence>
<dbReference type="EMBL" id="SJPM01000007">
    <property type="protein sequence ID" value="TWT94927.1"/>
    <property type="molecule type" value="Genomic_DNA"/>
</dbReference>
<evidence type="ECO:0000313" key="2">
    <source>
        <dbReference type="EMBL" id="TWT94383.1"/>
    </source>
</evidence>
<dbReference type="EMBL" id="SJPM01000002">
    <property type="protein sequence ID" value="TWU01443.1"/>
    <property type="molecule type" value="Genomic_DNA"/>
</dbReference>
<accession>A0A5C6A6K2</accession>
<evidence type="ECO:0000313" key="8">
    <source>
        <dbReference type="Proteomes" id="UP000316213"/>
    </source>
</evidence>
<evidence type="ECO:0000313" key="3">
    <source>
        <dbReference type="EMBL" id="TWT94908.1"/>
    </source>
</evidence>
<comment type="caution">
    <text evidence="3">The sequence shown here is derived from an EMBL/GenBank/DDBJ whole genome shotgun (WGS) entry which is preliminary data.</text>
</comment>
<gene>
    <name evidence="6" type="ORF">Pla100_11670</name>
    <name evidence="7" type="ORF">Pla100_11720</name>
    <name evidence="3" type="ORF">Pla100_34810</name>
    <name evidence="4" type="ORF">Pla100_35030</name>
    <name evidence="5" type="ORF">Pla100_35140</name>
    <name evidence="2" type="ORF">Pla100_39950</name>
    <name evidence="1" type="ORF">Pla100_40050</name>
</gene>
<dbReference type="EMBL" id="SJPM01000007">
    <property type="protein sequence ID" value="TWT94936.1"/>
    <property type="molecule type" value="Genomic_DNA"/>
</dbReference>
<dbReference type="AlphaFoldDB" id="A0A5C6A6K2"/>
<dbReference type="EMBL" id="SJPM01000008">
    <property type="protein sequence ID" value="TWT94383.1"/>
    <property type="molecule type" value="Genomic_DNA"/>
</dbReference>
<dbReference type="Proteomes" id="UP000316213">
    <property type="component" value="Unassembled WGS sequence"/>
</dbReference>
<organism evidence="3 8">
    <name type="scientific">Neorhodopirellula pilleata</name>
    <dbReference type="NCBI Taxonomy" id="2714738"/>
    <lineage>
        <taxon>Bacteria</taxon>
        <taxon>Pseudomonadati</taxon>
        <taxon>Planctomycetota</taxon>
        <taxon>Planctomycetia</taxon>
        <taxon>Pirellulales</taxon>
        <taxon>Pirellulaceae</taxon>
        <taxon>Neorhodopirellula</taxon>
    </lineage>
</organism>
<evidence type="ECO:0000313" key="4">
    <source>
        <dbReference type="EMBL" id="TWT94927.1"/>
    </source>
</evidence>
<proteinExistence type="predicted"/>
<evidence type="ECO:0000313" key="1">
    <source>
        <dbReference type="EMBL" id="TWT93488.1"/>
    </source>
</evidence>